<feature type="domain" description="C2H2-type" evidence="6">
    <location>
        <begin position="1"/>
        <end position="27"/>
    </location>
</feature>
<dbReference type="SMART" id="SM00355">
    <property type="entry name" value="ZnF_C2H2"/>
    <property type="match status" value="3"/>
</dbReference>
<evidence type="ECO:0000256" key="5">
    <source>
        <dbReference type="PROSITE-ProRule" id="PRU00042"/>
    </source>
</evidence>
<dbReference type="PROSITE" id="PS50157">
    <property type="entry name" value="ZINC_FINGER_C2H2_2"/>
    <property type="match status" value="3"/>
</dbReference>
<dbReference type="PROSITE" id="PS00028">
    <property type="entry name" value="ZINC_FINGER_C2H2_1"/>
    <property type="match status" value="2"/>
</dbReference>
<evidence type="ECO:0000256" key="3">
    <source>
        <dbReference type="ARBA" id="ARBA00022771"/>
    </source>
</evidence>
<dbReference type="GO" id="GO:0005634">
    <property type="term" value="C:nucleus"/>
    <property type="evidence" value="ECO:0007669"/>
    <property type="project" value="TreeGrafter"/>
</dbReference>
<accession>A0A2G8K262</accession>
<evidence type="ECO:0000259" key="6">
    <source>
        <dbReference type="PROSITE" id="PS50157"/>
    </source>
</evidence>
<dbReference type="STRING" id="307972.A0A2G8K262"/>
<evidence type="ECO:0000313" key="8">
    <source>
        <dbReference type="Proteomes" id="UP000230750"/>
    </source>
</evidence>
<keyword evidence="2" id="KW-0677">Repeat</keyword>
<dbReference type="Proteomes" id="UP000230750">
    <property type="component" value="Unassembled WGS sequence"/>
</dbReference>
<dbReference type="InterPro" id="IPR050717">
    <property type="entry name" value="C2H2-ZF_Transcription_Reg"/>
</dbReference>
<dbReference type="GO" id="GO:0045595">
    <property type="term" value="P:regulation of cell differentiation"/>
    <property type="evidence" value="ECO:0007669"/>
    <property type="project" value="UniProtKB-ARBA"/>
</dbReference>
<dbReference type="InterPro" id="IPR036236">
    <property type="entry name" value="Znf_C2H2_sf"/>
</dbReference>
<keyword evidence="8" id="KW-1185">Reference proteome</keyword>
<evidence type="ECO:0000256" key="2">
    <source>
        <dbReference type="ARBA" id="ARBA00022737"/>
    </source>
</evidence>
<dbReference type="Pfam" id="PF00096">
    <property type="entry name" value="zf-C2H2"/>
    <property type="match status" value="1"/>
</dbReference>
<keyword evidence="1" id="KW-0479">Metal-binding</keyword>
<evidence type="ECO:0000313" key="7">
    <source>
        <dbReference type="EMBL" id="PIK42096.1"/>
    </source>
</evidence>
<dbReference type="FunFam" id="3.30.160.60:FF:000624">
    <property type="entry name" value="zinc finger protein 697"/>
    <property type="match status" value="1"/>
</dbReference>
<dbReference type="GO" id="GO:0000977">
    <property type="term" value="F:RNA polymerase II transcription regulatory region sequence-specific DNA binding"/>
    <property type="evidence" value="ECO:0007669"/>
    <property type="project" value="TreeGrafter"/>
</dbReference>
<proteinExistence type="predicted"/>
<dbReference type="PANTHER" id="PTHR14196">
    <property type="entry name" value="ODD-SKIPPED - RELATED"/>
    <property type="match status" value="1"/>
</dbReference>
<dbReference type="InterPro" id="IPR013087">
    <property type="entry name" value="Znf_C2H2_type"/>
</dbReference>
<dbReference type="Pfam" id="PF13465">
    <property type="entry name" value="zf-H2C2_2"/>
    <property type="match status" value="1"/>
</dbReference>
<name>A0A2G8K262_STIJA</name>
<dbReference type="SUPFAM" id="SSF57667">
    <property type="entry name" value="beta-beta-alpha zinc fingers"/>
    <property type="match status" value="2"/>
</dbReference>
<dbReference type="FunFam" id="3.30.160.60:FF:000912">
    <property type="entry name" value="Zinc finger protein 660"/>
    <property type="match status" value="1"/>
</dbReference>
<evidence type="ECO:0000256" key="4">
    <source>
        <dbReference type="ARBA" id="ARBA00022833"/>
    </source>
</evidence>
<dbReference type="GO" id="GO:0000122">
    <property type="term" value="P:negative regulation of transcription by RNA polymerase II"/>
    <property type="evidence" value="ECO:0007669"/>
    <property type="project" value="UniProtKB-ARBA"/>
</dbReference>
<feature type="domain" description="C2H2-type" evidence="6">
    <location>
        <begin position="28"/>
        <end position="55"/>
    </location>
</feature>
<dbReference type="PANTHER" id="PTHR14196:SF12">
    <property type="entry name" value="ZINC FINGER PROTEIN 208-LIKE"/>
    <property type="match status" value="1"/>
</dbReference>
<dbReference type="GO" id="GO:0000981">
    <property type="term" value="F:DNA-binding transcription factor activity, RNA polymerase II-specific"/>
    <property type="evidence" value="ECO:0007669"/>
    <property type="project" value="TreeGrafter"/>
</dbReference>
<evidence type="ECO:0000256" key="1">
    <source>
        <dbReference type="ARBA" id="ARBA00022723"/>
    </source>
</evidence>
<dbReference type="AlphaFoldDB" id="A0A2G8K262"/>
<reference evidence="7 8" key="1">
    <citation type="journal article" date="2017" name="PLoS Biol.">
        <title>The sea cucumber genome provides insights into morphological evolution and visceral regeneration.</title>
        <authorList>
            <person name="Zhang X."/>
            <person name="Sun L."/>
            <person name="Yuan J."/>
            <person name="Sun Y."/>
            <person name="Gao Y."/>
            <person name="Zhang L."/>
            <person name="Li S."/>
            <person name="Dai H."/>
            <person name="Hamel J.F."/>
            <person name="Liu C."/>
            <person name="Yu Y."/>
            <person name="Liu S."/>
            <person name="Lin W."/>
            <person name="Guo K."/>
            <person name="Jin S."/>
            <person name="Xu P."/>
            <person name="Storey K.B."/>
            <person name="Huan P."/>
            <person name="Zhang T."/>
            <person name="Zhou Y."/>
            <person name="Zhang J."/>
            <person name="Lin C."/>
            <person name="Li X."/>
            <person name="Xing L."/>
            <person name="Huo D."/>
            <person name="Sun M."/>
            <person name="Wang L."/>
            <person name="Mercier A."/>
            <person name="Li F."/>
            <person name="Yang H."/>
            <person name="Xiang J."/>
        </authorList>
    </citation>
    <scope>NUCLEOTIDE SEQUENCE [LARGE SCALE GENOMIC DNA]</scope>
    <source>
        <strain evidence="7">Shaxun</strain>
        <tissue evidence="7">Muscle</tissue>
    </source>
</reference>
<feature type="domain" description="C2H2-type" evidence="6">
    <location>
        <begin position="56"/>
        <end position="76"/>
    </location>
</feature>
<keyword evidence="4" id="KW-0862">Zinc</keyword>
<dbReference type="Gene3D" id="3.30.160.60">
    <property type="entry name" value="Classic Zinc Finger"/>
    <property type="match status" value="3"/>
</dbReference>
<dbReference type="GO" id="GO:0008270">
    <property type="term" value="F:zinc ion binding"/>
    <property type="evidence" value="ECO:0007669"/>
    <property type="project" value="UniProtKB-KW"/>
</dbReference>
<comment type="caution">
    <text evidence="7">The sequence shown here is derived from an EMBL/GenBank/DDBJ whole genome shotgun (WGS) entry which is preliminary data.</text>
</comment>
<sequence length="93" mass="10819">MCRFCARRFAGARDLKRHELVHTGEKPFQCDVCSKSFTRVASLRDHQILHTGEKPFRCDKCNAGFVRKSLLRIHIRDRCKNTCLNRSNKMAPV</sequence>
<organism evidence="7 8">
    <name type="scientific">Stichopus japonicus</name>
    <name type="common">Sea cucumber</name>
    <dbReference type="NCBI Taxonomy" id="307972"/>
    <lineage>
        <taxon>Eukaryota</taxon>
        <taxon>Metazoa</taxon>
        <taxon>Echinodermata</taxon>
        <taxon>Eleutherozoa</taxon>
        <taxon>Echinozoa</taxon>
        <taxon>Holothuroidea</taxon>
        <taxon>Aspidochirotacea</taxon>
        <taxon>Aspidochirotida</taxon>
        <taxon>Stichopodidae</taxon>
        <taxon>Apostichopus</taxon>
    </lineage>
</organism>
<gene>
    <name evidence="7" type="ORF">BSL78_21052</name>
</gene>
<protein>
    <submittedName>
        <fullName evidence="7">Putative zinc finger protein</fullName>
    </submittedName>
</protein>
<keyword evidence="3 5" id="KW-0863">Zinc-finger</keyword>
<dbReference type="EMBL" id="MRZV01000962">
    <property type="protein sequence ID" value="PIK42096.1"/>
    <property type="molecule type" value="Genomic_DNA"/>
</dbReference>
<dbReference type="OrthoDB" id="6077919at2759"/>